<organism evidence="3 4">
    <name type="scientific">Chaetoceros tenuissimus</name>
    <dbReference type="NCBI Taxonomy" id="426638"/>
    <lineage>
        <taxon>Eukaryota</taxon>
        <taxon>Sar</taxon>
        <taxon>Stramenopiles</taxon>
        <taxon>Ochrophyta</taxon>
        <taxon>Bacillariophyta</taxon>
        <taxon>Coscinodiscophyceae</taxon>
        <taxon>Chaetocerotophycidae</taxon>
        <taxon>Chaetocerotales</taxon>
        <taxon>Chaetocerotaceae</taxon>
        <taxon>Chaetoceros</taxon>
    </lineage>
</organism>
<dbReference type="GO" id="GO:0005739">
    <property type="term" value="C:mitochondrion"/>
    <property type="evidence" value="ECO:0007669"/>
    <property type="project" value="TreeGrafter"/>
</dbReference>
<evidence type="ECO:0000259" key="2">
    <source>
        <dbReference type="Pfam" id="PF03435"/>
    </source>
</evidence>
<dbReference type="InterPro" id="IPR036291">
    <property type="entry name" value="NAD(P)-bd_dom_sf"/>
</dbReference>
<dbReference type="PANTHER" id="PTHR12286">
    <property type="entry name" value="SACCHAROPINE DEHYDROGENASE-LIKE OXIDOREDUCTASE"/>
    <property type="match status" value="1"/>
</dbReference>
<dbReference type="GO" id="GO:0005886">
    <property type="term" value="C:plasma membrane"/>
    <property type="evidence" value="ECO:0007669"/>
    <property type="project" value="TreeGrafter"/>
</dbReference>
<dbReference type="GO" id="GO:0009247">
    <property type="term" value="P:glycolipid biosynthetic process"/>
    <property type="evidence" value="ECO:0007669"/>
    <property type="project" value="TreeGrafter"/>
</dbReference>
<proteinExistence type="inferred from homology"/>
<dbReference type="SUPFAM" id="SSF51735">
    <property type="entry name" value="NAD(P)-binding Rossmann-fold domains"/>
    <property type="match status" value="1"/>
</dbReference>
<dbReference type="PANTHER" id="PTHR12286:SF5">
    <property type="entry name" value="SACCHAROPINE DEHYDROGENASE-LIKE OXIDOREDUCTASE"/>
    <property type="match status" value="1"/>
</dbReference>
<keyword evidence="4" id="KW-1185">Reference proteome</keyword>
<feature type="domain" description="Saccharopine dehydrogenase NADP binding" evidence="2">
    <location>
        <begin position="7"/>
        <end position="144"/>
    </location>
</feature>
<dbReference type="EMBL" id="BLLK01000032">
    <property type="protein sequence ID" value="GFH49043.1"/>
    <property type="molecule type" value="Genomic_DNA"/>
</dbReference>
<dbReference type="GO" id="GO:0005811">
    <property type="term" value="C:lipid droplet"/>
    <property type="evidence" value="ECO:0007669"/>
    <property type="project" value="TreeGrafter"/>
</dbReference>
<evidence type="ECO:0000256" key="1">
    <source>
        <dbReference type="ARBA" id="ARBA00038048"/>
    </source>
</evidence>
<dbReference type="Gene3D" id="3.40.50.720">
    <property type="entry name" value="NAD(P)-binding Rossmann-like Domain"/>
    <property type="match status" value="1"/>
</dbReference>
<sequence length="441" mass="47960">MSRQFDIIIYGCTGFTGKKVVKYLHDKHPSIKIALAGRDQEKLSALAQSLGLPSTVGTFVAPTPPKSTDYAAENHTDYQNLKSALSKADIVIACAGPFNRIGESIVSAALDAKTHYLDICGEPQFFDDMLAKYDKRAQANNTLILSACGFDSVPADLSAQLAMRQCRQKYGKVTNLEIIHTFQNISCANPTTYHAAVDGFHSASKGDLKKSRENVKKELGIESAPKPPKSWPKIIEKPGTTPVYHKETNTYLLKFMGSDASCVLATDRYLRYRNKNLPNPVEIDPHPNMSISFGVDSKSNAYKVLGYGAVFSTLARFEAGCKILHSNPALFTNNVFREGGPTEEEIAVGSFKTYCTAYGMDEKEAVKVVCSGPEPGYVATPQIIVALALMIKNHKDEIQFNDGGVMVPGGAFGNSDTVYKVLSEEGIDITVQTDSNSDDAV</sequence>
<dbReference type="Proteomes" id="UP001054902">
    <property type="component" value="Unassembled WGS sequence"/>
</dbReference>
<dbReference type="InterPro" id="IPR051276">
    <property type="entry name" value="Saccharopine_DH-like_oxidrdct"/>
</dbReference>
<name>A0AAD3CN71_9STRA</name>
<reference evidence="3 4" key="1">
    <citation type="journal article" date="2021" name="Sci. Rep.">
        <title>The genome of the diatom Chaetoceros tenuissimus carries an ancient integrated fragment of an extant virus.</title>
        <authorList>
            <person name="Hongo Y."/>
            <person name="Kimura K."/>
            <person name="Takaki Y."/>
            <person name="Yoshida Y."/>
            <person name="Baba S."/>
            <person name="Kobayashi G."/>
            <person name="Nagasaki K."/>
            <person name="Hano T."/>
            <person name="Tomaru Y."/>
        </authorList>
    </citation>
    <scope>NUCLEOTIDE SEQUENCE [LARGE SCALE GENOMIC DNA]</scope>
    <source>
        <strain evidence="3 4">NIES-3715</strain>
    </source>
</reference>
<comment type="similarity">
    <text evidence="1">Belongs to the saccharopine dehydrogenase family.</text>
</comment>
<evidence type="ECO:0000313" key="4">
    <source>
        <dbReference type="Proteomes" id="UP001054902"/>
    </source>
</evidence>
<gene>
    <name evidence="3" type="ORF">CTEN210_05519</name>
</gene>
<dbReference type="InterPro" id="IPR005097">
    <property type="entry name" value="Sacchrp_dh_NADP-bd"/>
</dbReference>
<evidence type="ECO:0000313" key="3">
    <source>
        <dbReference type="EMBL" id="GFH49043.1"/>
    </source>
</evidence>
<dbReference type="Pfam" id="PF03435">
    <property type="entry name" value="Sacchrp_dh_NADP"/>
    <property type="match status" value="1"/>
</dbReference>
<dbReference type="AlphaFoldDB" id="A0AAD3CN71"/>
<comment type="caution">
    <text evidence="3">The sequence shown here is derived from an EMBL/GenBank/DDBJ whole genome shotgun (WGS) entry which is preliminary data.</text>
</comment>
<protein>
    <recommendedName>
        <fullName evidence="2">Saccharopine dehydrogenase NADP binding domain-containing protein</fullName>
    </recommendedName>
</protein>
<accession>A0AAD3CN71</accession>